<dbReference type="EMBL" id="MVBM01000007">
    <property type="protein sequence ID" value="OOK69204.1"/>
    <property type="molecule type" value="Genomic_DNA"/>
</dbReference>
<organism evidence="2 3">
    <name type="scientific">Mycobacterium kansasii</name>
    <dbReference type="NCBI Taxonomy" id="1768"/>
    <lineage>
        <taxon>Bacteria</taxon>
        <taxon>Bacillati</taxon>
        <taxon>Actinomycetota</taxon>
        <taxon>Actinomycetes</taxon>
        <taxon>Mycobacteriales</taxon>
        <taxon>Mycobacteriaceae</taxon>
        <taxon>Mycobacterium</taxon>
    </lineage>
</organism>
<gene>
    <name evidence="2" type="ORF">BZL30_7448</name>
</gene>
<comment type="caution">
    <text evidence="2">The sequence shown here is derived from an EMBL/GenBank/DDBJ whole genome shotgun (WGS) entry which is preliminary data.</text>
</comment>
<dbReference type="Proteomes" id="UP000189229">
    <property type="component" value="Unassembled WGS sequence"/>
</dbReference>
<reference evidence="2 3" key="1">
    <citation type="submission" date="2017-02" db="EMBL/GenBank/DDBJ databases">
        <title>Complete genome sequences of Mycobacterium kansasii strains isolated from rhesus macaques.</title>
        <authorList>
            <person name="Panda A."/>
            <person name="Nagaraj S."/>
            <person name="Zhao X."/>
            <person name="Tettelin H."/>
            <person name="Detolla L.J."/>
        </authorList>
    </citation>
    <scope>NUCLEOTIDE SEQUENCE [LARGE SCALE GENOMIC DNA]</scope>
    <source>
        <strain evidence="2 3">11-3813</strain>
    </source>
</reference>
<proteinExistence type="predicted"/>
<dbReference type="AlphaFoldDB" id="A0A1V3WQH3"/>
<name>A0A1V3WQH3_MYCKA</name>
<accession>A0A1V3WQH3</accession>
<evidence type="ECO:0000313" key="3">
    <source>
        <dbReference type="Proteomes" id="UP000189229"/>
    </source>
</evidence>
<feature type="region of interest" description="Disordered" evidence="1">
    <location>
        <begin position="1"/>
        <end position="23"/>
    </location>
</feature>
<evidence type="ECO:0000313" key="2">
    <source>
        <dbReference type="EMBL" id="OOK69204.1"/>
    </source>
</evidence>
<sequence length="37" mass="3970">MKSQAHPGPLSPTKVNGRSCPTTPGRVRLVVLTLSWP</sequence>
<protein>
    <submittedName>
        <fullName evidence="2">Uncharacterized protein</fullName>
    </submittedName>
</protein>
<evidence type="ECO:0000256" key="1">
    <source>
        <dbReference type="SAM" id="MobiDB-lite"/>
    </source>
</evidence>
<feature type="compositionally biased region" description="Polar residues" evidence="1">
    <location>
        <begin position="13"/>
        <end position="22"/>
    </location>
</feature>